<dbReference type="Pfam" id="PF02875">
    <property type="entry name" value="Mur_ligase_C"/>
    <property type="match status" value="1"/>
</dbReference>
<evidence type="ECO:0000256" key="1">
    <source>
        <dbReference type="ARBA" id="ARBA00022490"/>
    </source>
</evidence>
<dbReference type="PANTHER" id="PTHR43024:SF1">
    <property type="entry name" value="UDP-N-ACETYLMURAMOYL-TRIPEPTIDE--D-ALANYL-D-ALANINE LIGASE"/>
    <property type="match status" value="1"/>
</dbReference>
<organism evidence="15">
    <name type="scientific">Chlorobium chlorochromatii (strain CaD3)</name>
    <dbReference type="NCBI Taxonomy" id="340177"/>
    <lineage>
        <taxon>Bacteria</taxon>
        <taxon>Pseudomonadati</taxon>
        <taxon>Chlorobiota</taxon>
        <taxon>Chlorobiia</taxon>
        <taxon>Chlorobiales</taxon>
        <taxon>Chlorobiaceae</taxon>
        <taxon>Chlorobium/Pelodictyon group</taxon>
        <taxon>Chlorobium</taxon>
    </lineage>
</organism>
<dbReference type="GO" id="GO:0008360">
    <property type="term" value="P:regulation of cell shape"/>
    <property type="evidence" value="ECO:0007669"/>
    <property type="project" value="UniProtKB-KW"/>
</dbReference>
<feature type="binding site" evidence="10">
    <location>
        <begin position="122"/>
        <end position="128"/>
    </location>
    <ligand>
        <name>ATP</name>
        <dbReference type="ChEBI" id="CHEBI:30616"/>
    </ligand>
</feature>
<dbReference type="GO" id="GO:0009252">
    <property type="term" value="P:peptidoglycan biosynthetic process"/>
    <property type="evidence" value="ECO:0007669"/>
    <property type="project" value="UniProtKB-UniRule"/>
</dbReference>
<dbReference type="NCBIfam" id="TIGR01143">
    <property type="entry name" value="murF"/>
    <property type="match status" value="1"/>
</dbReference>
<evidence type="ECO:0000256" key="6">
    <source>
        <dbReference type="ARBA" id="ARBA00022960"/>
    </source>
</evidence>
<dbReference type="Gene3D" id="3.90.190.20">
    <property type="entry name" value="Mur ligase, C-terminal domain"/>
    <property type="match status" value="1"/>
</dbReference>
<keyword evidence="3 10" id="KW-0132">Cell division</keyword>
<comment type="catalytic activity">
    <reaction evidence="10 11">
        <text>D-alanyl-D-alanine + UDP-N-acetyl-alpha-D-muramoyl-L-alanyl-gamma-D-glutamyl-meso-2,6-diaminopimelate + ATP = UDP-N-acetyl-alpha-D-muramoyl-L-alanyl-gamma-D-glutamyl-meso-2,6-diaminopimeloyl-D-alanyl-D-alanine + ADP + phosphate + H(+)</text>
        <dbReference type="Rhea" id="RHEA:28374"/>
        <dbReference type="ChEBI" id="CHEBI:15378"/>
        <dbReference type="ChEBI" id="CHEBI:30616"/>
        <dbReference type="ChEBI" id="CHEBI:43474"/>
        <dbReference type="ChEBI" id="CHEBI:57822"/>
        <dbReference type="ChEBI" id="CHEBI:61386"/>
        <dbReference type="ChEBI" id="CHEBI:83905"/>
        <dbReference type="ChEBI" id="CHEBI:456216"/>
        <dbReference type="EC" id="6.3.2.10"/>
    </reaction>
</comment>
<evidence type="ECO:0000259" key="12">
    <source>
        <dbReference type="Pfam" id="PF01225"/>
    </source>
</evidence>
<dbReference type="OrthoDB" id="9801978at2"/>
<dbReference type="InterPro" id="IPR013221">
    <property type="entry name" value="Mur_ligase_cen"/>
</dbReference>
<dbReference type="InterPro" id="IPR035911">
    <property type="entry name" value="MurE/MurF_N"/>
</dbReference>
<dbReference type="GO" id="GO:0005524">
    <property type="term" value="F:ATP binding"/>
    <property type="evidence" value="ECO:0007669"/>
    <property type="project" value="UniProtKB-UniRule"/>
</dbReference>
<keyword evidence="6 10" id="KW-0133">Cell shape</keyword>
<reference evidence="15" key="1">
    <citation type="submission" date="2005-08" db="EMBL/GenBank/DDBJ databases">
        <title>Complete sequence of Chlorobium chlorochromatii CaD3.</title>
        <authorList>
            <person name="Copeland A."/>
            <person name="Lucas S."/>
            <person name="Lapidus A."/>
            <person name="Barry K."/>
            <person name="Detter J.C."/>
            <person name="Glavina T."/>
            <person name="Hammon N."/>
            <person name="Israni S."/>
            <person name="Pitluck S."/>
            <person name="Bryant D."/>
            <person name="Schmutz J."/>
            <person name="Larimer F."/>
            <person name="Land M."/>
            <person name="Kyrpides N."/>
            <person name="Ivanova N."/>
            <person name="Richardson P."/>
        </authorList>
    </citation>
    <scope>NUCLEOTIDE SEQUENCE [LARGE SCALE GENOMIC DNA]</scope>
    <source>
        <strain evidence="15">CaD3</strain>
    </source>
</reference>
<dbReference type="Pfam" id="PF08245">
    <property type="entry name" value="Mur_ligase_M"/>
    <property type="match status" value="1"/>
</dbReference>
<evidence type="ECO:0000313" key="15">
    <source>
        <dbReference type="EMBL" id="ABB27330.1"/>
    </source>
</evidence>
<name>Q3ANV7_CHLCH</name>
<evidence type="ECO:0000256" key="3">
    <source>
        <dbReference type="ARBA" id="ARBA00022618"/>
    </source>
</evidence>
<dbReference type="GO" id="GO:0071555">
    <property type="term" value="P:cell wall organization"/>
    <property type="evidence" value="ECO:0007669"/>
    <property type="project" value="UniProtKB-KW"/>
</dbReference>
<comment type="subcellular location">
    <subcellularLocation>
        <location evidence="10 11">Cytoplasm</location>
    </subcellularLocation>
</comment>
<feature type="domain" description="Mur ligase central" evidence="14">
    <location>
        <begin position="120"/>
        <end position="311"/>
    </location>
</feature>
<evidence type="ECO:0000256" key="9">
    <source>
        <dbReference type="ARBA" id="ARBA00023316"/>
    </source>
</evidence>
<comment type="similarity">
    <text evidence="10">Belongs to the MurCDEF family. MurF subfamily.</text>
</comment>
<keyword evidence="2 10" id="KW-0436">Ligase</keyword>
<keyword evidence="1 10" id="KW-0963">Cytoplasm</keyword>
<comment type="function">
    <text evidence="10 11">Involved in cell wall formation. Catalyzes the final step in the synthesis of UDP-N-acetylmuramoyl-pentapeptide, the precursor of murein.</text>
</comment>
<keyword evidence="9 10" id="KW-0961">Cell wall biogenesis/degradation</keyword>
<dbReference type="STRING" id="340177.Cag_0051"/>
<feature type="domain" description="Mur ligase C-terminal" evidence="13">
    <location>
        <begin position="337"/>
        <end position="457"/>
    </location>
</feature>
<dbReference type="InterPro" id="IPR051046">
    <property type="entry name" value="MurCDEF_CellWall_CoF430Synth"/>
</dbReference>
<dbReference type="SUPFAM" id="SSF63418">
    <property type="entry name" value="MurE/MurF N-terminal domain"/>
    <property type="match status" value="1"/>
</dbReference>
<dbReference type="UniPathway" id="UPA00219"/>
<dbReference type="EMBL" id="CP000108">
    <property type="protein sequence ID" value="ABB27330.1"/>
    <property type="molecule type" value="Genomic_DNA"/>
</dbReference>
<dbReference type="InterPro" id="IPR004101">
    <property type="entry name" value="Mur_ligase_C"/>
</dbReference>
<keyword evidence="8 10" id="KW-0131">Cell cycle</keyword>
<dbReference type="Pfam" id="PF01225">
    <property type="entry name" value="Mur_ligase"/>
    <property type="match status" value="1"/>
</dbReference>
<protein>
    <recommendedName>
        <fullName evidence="10 11">UDP-N-acetylmuramoyl-tripeptide--D-alanyl-D-alanine ligase</fullName>
        <ecNumber evidence="10 11">6.3.2.10</ecNumber>
    </recommendedName>
    <alternativeName>
        <fullName evidence="10">D-alanyl-D-alanine-adding enzyme</fullName>
    </alternativeName>
</protein>
<dbReference type="EC" id="6.3.2.10" evidence="10 11"/>
<dbReference type="InterPro" id="IPR036565">
    <property type="entry name" value="Mur-like_cat_sf"/>
</dbReference>
<evidence type="ECO:0000256" key="11">
    <source>
        <dbReference type="RuleBase" id="RU004136"/>
    </source>
</evidence>
<dbReference type="GO" id="GO:0008766">
    <property type="term" value="F:UDP-N-acetylmuramoylalanyl-D-glutamyl-2,6-diaminopimelate-D-alanyl-D-alanine ligase activity"/>
    <property type="evidence" value="ECO:0007669"/>
    <property type="project" value="RHEA"/>
</dbReference>
<evidence type="ECO:0000256" key="10">
    <source>
        <dbReference type="HAMAP-Rule" id="MF_02019"/>
    </source>
</evidence>
<dbReference type="PANTHER" id="PTHR43024">
    <property type="entry name" value="UDP-N-ACETYLMURAMOYL-TRIPEPTIDE--D-ALANYL-D-ALANINE LIGASE"/>
    <property type="match status" value="1"/>
</dbReference>
<feature type="domain" description="Mur ligase N-terminal catalytic" evidence="12">
    <location>
        <begin position="33"/>
        <end position="75"/>
    </location>
</feature>
<evidence type="ECO:0000259" key="14">
    <source>
        <dbReference type="Pfam" id="PF08245"/>
    </source>
</evidence>
<dbReference type="KEGG" id="cch:Cag_0051"/>
<dbReference type="HAMAP" id="MF_02019">
    <property type="entry name" value="MurF"/>
    <property type="match status" value="1"/>
</dbReference>
<gene>
    <name evidence="10" type="primary">murF</name>
    <name evidence="15" type="ordered locus">Cag_0051</name>
</gene>
<dbReference type="HOGENOM" id="CLU_031507_4_0_10"/>
<comment type="pathway">
    <text evidence="10 11">Cell wall biogenesis; peptidoglycan biosynthesis.</text>
</comment>
<dbReference type="InterPro" id="IPR005863">
    <property type="entry name" value="UDP-N-AcMur_synth"/>
</dbReference>
<sequence length="476" mass="52047">MKATLQRNDLEAVGELVFHGEAPPSFELAEPHVVIDSREVSEGGLFVALHGERTDGHRYVNDVFQHGATWAMVNRSWYEAEGHPLPPHHKGFLVVEDTVAGLQHLAVRYRNTFSIPIVAIGGSNGKTTTKEMVAAVLASDSSAVSMSQGNRNNHLGVPLTLLQMRHSTERAVVEVGINHPNEMAMLAELVAPTHLLLTNIGHEHLEFLGDLDGVAKAETQLYDYARQHGATAFINADDERLRAAAEGMPFRIDYSLHEAVDSLVWAEDVTVERDGRLSFLLVTKGRSEQERLRLHFTGRHNVLNAVAAATVGLQFGISLHHICEGLAGLQPAPGWKRLEVVEVGGVRLLNDTYNANSDSMRRAIDALCDMPCNGRRIAVVGDMLELGDAAEVEHQAVAHYIQRSLVTKLFTFGTQAAAICRHAPELCYGSYSEHSALLDDLLHVLSEGDVVLVKGSRGMRLELIVDGVVHALQPKS</sequence>
<dbReference type="GO" id="GO:0005737">
    <property type="term" value="C:cytoplasm"/>
    <property type="evidence" value="ECO:0007669"/>
    <property type="project" value="UniProtKB-SubCell"/>
</dbReference>
<evidence type="ECO:0000256" key="8">
    <source>
        <dbReference type="ARBA" id="ARBA00023306"/>
    </source>
</evidence>
<evidence type="ECO:0000256" key="2">
    <source>
        <dbReference type="ARBA" id="ARBA00022598"/>
    </source>
</evidence>
<accession>Q3ANV7</accession>
<evidence type="ECO:0000259" key="13">
    <source>
        <dbReference type="Pfam" id="PF02875"/>
    </source>
</evidence>
<dbReference type="SUPFAM" id="SSF53623">
    <property type="entry name" value="MurD-like peptide ligases, catalytic domain"/>
    <property type="match status" value="1"/>
</dbReference>
<evidence type="ECO:0000256" key="7">
    <source>
        <dbReference type="ARBA" id="ARBA00022984"/>
    </source>
</evidence>
<dbReference type="SUPFAM" id="SSF53244">
    <property type="entry name" value="MurD-like peptide ligases, peptide-binding domain"/>
    <property type="match status" value="1"/>
</dbReference>
<keyword evidence="4 10" id="KW-0547">Nucleotide-binding</keyword>
<dbReference type="InterPro" id="IPR036615">
    <property type="entry name" value="Mur_ligase_C_dom_sf"/>
</dbReference>
<dbReference type="InterPro" id="IPR000713">
    <property type="entry name" value="Mur_ligase_N"/>
</dbReference>
<dbReference type="GO" id="GO:0047480">
    <property type="term" value="F:UDP-N-acetylmuramoyl-tripeptide-D-alanyl-D-alanine ligase activity"/>
    <property type="evidence" value="ECO:0007669"/>
    <property type="project" value="UniProtKB-UniRule"/>
</dbReference>
<dbReference type="GO" id="GO:0051301">
    <property type="term" value="P:cell division"/>
    <property type="evidence" value="ECO:0007669"/>
    <property type="project" value="UniProtKB-KW"/>
</dbReference>
<proteinExistence type="inferred from homology"/>
<keyword evidence="5 10" id="KW-0067">ATP-binding</keyword>
<evidence type="ECO:0000256" key="4">
    <source>
        <dbReference type="ARBA" id="ARBA00022741"/>
    </source>
</evidence>
<keyword evidence="7 10" id="KW-0573">Peptidoglycan synthesis</keyword>
<dbReference type="Gene3D" id="3.40.1190.10">
    <property type="entry name" value="Mur-like, catalytic domain"/>
    <property type="match status" value="1"/>
</dbReference>
<evidence type="ECO:0000256" key="5">
    <source>
        <dbReference type="ARBA" id="ARBA00022840"/>
    </source>
</evidence>
<dbReference type="Gene3D" id="3.40.1390.10">
    <property type="entry name" value="MurE/MurF, N-terminal domain"/>
    <property type="match status" value="1"/>
</dbReference>
<dbReference type="AlphaFoldDB" id="Q3ANV7"/>
<dbReference type="eggNOG" id="COG0770">
    <property type="taxonomic scope" value="Bacteria"/>
</dbReference>